<protein>
    <submittedName>
        <fullName evidence="3">Uncharacterized protein</fullName>
    </submittedName>
</protein>
<keyword evidence="2" id="KW-1185">Reference proteome</keyword>
<evidence type="ECO:0000313" key="3">
    <source>
        <dbReference type="WBParaSite" id="Csp11.Scaffold614.g5980.t1"/>
    </source>
</evidence>
<dbReference type="AlphaFoldDB" id="A0A1I7THH5"/>
<reference evidence="3" key="1">
    <citation type="submission" date="2016-11" db="UniProtKB">
        <authorList>
            <consortium name="WormBaseParasite"/>
        </authorList>
    </citation>
    <scope>IDENTIFICATION</scope>
</reference>
<organism evidence="2 3">
    <name type="scientific">Caenorhabditis tropicalis</name>
    <dbReference type="NCBI Taxonomy" id="1561998"/>
    <lineage>
        <taxon>Eukaryota</taxon>
        <taxon>Metazoa</taxon>
        <taxon>Ecdysozoa</taxon>
        <taxon>Nematoda</taxon>
        <taxon>Chromadorea</taxon>
        <taxon>Rhabditida</taxon>
        <taxon>Rhabditina</taxon>
        <taxon>Rhabditomorpha</taxon>
        <taxon>Rhabditoidea</taxon>
        <taxon>Rhabditidae</taxon>
        <taxon>Peloderinae</taxon>
        <taxon>Caenorhabditis</taxon>
    </lineage>
</organism>
<dbReference type="STRING" id="1561998.A0A1I7THH5"/>
<proteinExistence type="predicted"/>
<name>A0A1I7THH5_9PELO</name>
<evidence type="ECO:0000256" key="1">
    <source>
        <dbReference type="SAM" id="MobiDB-lite"/>
    </source>
</evidence>
<accession>A0A1I7THH5</accession>
<feature type="region of interest" description="Disordered" evidence="1">
    <location>
        <begin position="55"/>
        <end position="74"/>
    </location>
</feature>
<dbReference type="eggNOG" id="KOG0794">
    <property type="taxonomic scope" value="Eukaryota"/>
</dbReference>
<evidence type="ECO:0000313" key="2">
    <source>
        <dbReference type="Proteomes" id="UP000095282"/>
    </source>
</evidence>
<sequence>MKGNCVIMTTPKPSSGLFSIVTDCVNQLYAMYTLWKSFDEKEEVKKLMAKLPKPNTQIQMQHQHQHQSTSGYHM</sequence>
<dbReference type="WBParaSite" id="Csp11.Scaffold614.g5980.t1">
    <property type="protein sequence ID" value="Csp11.Scaffold614.g5980.t1"/>
    <property type="gene ID" value="Csp11.Scaffold614.g5980"/>
</dbReference>
<dbReference type="Proteomes" id="UP000095282">
    <property type="component" value="Unplaced"/>
</dbReference>